<dbReference type="Gene3D" id="3.40.50.410">
    <property type="entry name" value="von Willebrand factor, type A domain"/>
    <property type="match status" value="1"/>
</dbReference>
<dbReference type="SUPFAM" id="SSF53300">
    <property type="entry name" value="vWA-like"/>
    <property type="match status" value="1"/>
</dbReference>
<dbReference type="SMART" id="SM00327">
    <property type="entry name" value="VWA"/>
    <property type="match status" value="1"/>
</dbReference>
<evidence type="ECO:0000259" key="2">
    <source>
        <dbReference type="PROSITE" id="PS50234"/>
    </source>
</evidence>
<dbReference type="SUPFAM" id="SSF53850">
    <property type="entry name" value="Periplasmic binding protein-like II"/>
    <property type="match status" value="1"/>
</dbReference>
<protein>
    <submittedName>
        <fullName evidence="3">Ca-activated chloride channel family protein</fullName>
    </submittedName>
</protein>
<feature type="signal peptide" evidence="1">
    <location>
        <begin position="1"/>
        <end position="21"/>
    </location>
</feature>
<feature type="chain" id="PRO_5038685504" evidence="1">
    <location>
        <begin position="22"/>
        <end position="526"/>
    </location>
</feature>
<organism evidence="3 4">
    <name type="scientific">Thermomonospora echinospora</name>
    <dbReference type="NCBI Taxonomy" id="1992"/>
    <lineage>
        <taxon>Bacteria</taxon>
        <taxon>Bacillati</taxon>
        <taxon>Actinomycetota</taxon>
        <taxon>Actinomycetes</taxon>
        <taxon>Streptosporangiales</taxon>
        <taxon>Thermomonosporaceae</taxon>
        <taxon>Thermomonospora</taxon>
    </lineage>
</organism>
<accession>A0A1H5XPZ5</accession>
<evidence type="ECO:0000313" key="4">
    <source>
        <dbReference type="Proteomes" id="UP000236723"/>
    </source>
</evidence>
<keyword evidence="1" id="KW-0732">Signal</keyword>
<dbReference type="RefSeq" id="WP_103937283.1">
    <property type="nucleotide sequence ID" value="NZ_FNVO01000003.1"/>
</dbReference>
<dbReference type="Proteomes" id="UP000236723">
    <property type="component" value="Unassembled WGS sequence"/>
</dbReference>
<gene>
    <name evidence="3" type="ORF">SAMN04489712_103356</name>
</gene>
<dbReference type="OrthoDB" id="3170630at2"/>
<dbReference type="InterPro" id="IPR036465">
    <property type="entry name" value="vWFA_dom_sf"/>
</dbReference>
<dbReference type="Pfam" id="PF13519">
    <property type="entry name" value="VWA_2"/>
    <property type="match status" value="1"/>
</dbReference>
<dbReference type="Gene3D" id="3.40.190.10">
    <property type="entry name" value="Periplasmic binding protein-like II"/>
    <property type="match status" value="2"/>
</dbReference>
<feature type="domain" description="VWFA" evidence="2">
    <location>
        <begin position="339"/>
        <end position="504"/>
    </location>
</feature>
<dbReference type="Pfam" id="PF13531">
    <property type="entry name" value="SBP_bac_11"/>
    <property type="match status" value="1"/>
</dbReference>
<dbReference type="PROSITE" id="PS51257">
    <property type="entry name" value="PROKAR_LIPOPROTEIN"/>
    <property type="match status" value="1"/>
</dbReference>
<dbReference type="CDD" id="cd00198">
    <property type="entry name" value="vWFA"/>
    <property type="match status" value="1"/>
</dbReference>
<evidence type="ECO:0000313" key="3">
    <source>
        <dbReference type="EMBL" id="SEG13829.1"/>
    </source>
</evidence>
<dbReference type="AlphaFoldDB" id="A0A1H5XPZ5"/>
<name>A0A1H5XPZ5_9ACTN</name>
<dbReference type="InterPro" id="IPR002035">
    <property type="entry name" value="VWF_A"/>
</dbReference>
<dbReference type="EMBL" id="FNVO01000003">
    <property type="protein sequence ID" value="SEG13829.1"/>
    <property type="molecule type" value="Genomic_DNA"/>
</dbReference>
<dbReference type="PROSITE" id="PS50234">
    <property type="entry name" value="VWFA"/>
    <property type="match status" value="1"/>
</dbReference>
<keyword evidence="4" id="KW-1185">Reference proteome</keyword>
<sequence>MRRAAALAAALLLTVSGCTGGGDEPGDKPREGVLRVLAGSELADLKPILDQAERDIGVKVRLEYAGTLDGVRQVVDGRADGRYEAVWFSSNRYLSLHRDAQRRLRTATTTMISPVVLGVRRSAAERLGWHTRPPTWADIAEAAAGHRFTYGMTSPAASNSGFSALVAVASALSGRGGALDAASIDAAGPKLTDFFAGQTLTAGSSGWLSDAYLRRQGSSVDGLINYESVLRSVGASGKLREPLTIIYPRDGVVTADYPLTLLASAPAHAADAHRRLGEYLRRPDVQRRIMTETHRRPVNPEAAPAEPAAIPPELPFPARPDAVQALLAAYYDKFRRPSRTLYVLDVSGSMKGERIEALRTALVALTGGAGRFERFHNREEVTLIPFSGTPGQPVSYTVPAEAPEAELGRIRERARELTAGGDTAIYDSLMRAYGVADEQAARDPDRFTSIVLMSDGENTGGLEFAGFRARFAGLPERVRGVPVFPILFGEAAVTEMGALAELTGGRTFDARSQPLDVVFREIRGYQ</sequence>
<proteinExistence type="predicted"/>
<evidence type="ECO:0000256" key="1">
    <source>
        <dbReference type="SAM" id="SignalP"/>
    </source>
</evidence>
<reference evidence="4" key="1">
    <citation type="submission" date="2016-10" db="EMBL/GenBank/DDBJ databases">
        <authorList>
            <person name="Varghese N."/>
            <person name="Submissions S."/>
        </authorList>
    </citation>
    <scope>NUCLEOTIDE SEQUENCE [LARGE SCALE GENOMIC DNA]</scope>
    <source>
        <strain evidence="4">DSM 43163</strain>
    </source>
</reference>